<gene>
    <name evidence="2" type="ORF">AG4045_011078</name>
</gene>
<comment type="caution">
    <text evidence="2">The sequence shown here is derived from an EMBL/GenBank/DDBJ whole genome shotgun (WGS) entry which is preliminary data.</text>
</comment>
<protein>
    <submittedName>
        <fullName evidence="2">Uncharacterized protein</fullName>
    </submittedName>
</protein>
<accession>A0A6L5B9P1</accession>
<dbReference type="Proteomes" id="UP000593563">
    <property type="component" value="Unassembled WGS sequence"/>
</dbReference>
<feature type="region of interest" description="Disordered" evidence="1">
    <location>
        <begin position="1"/>
        <end position="26"/>
    </location>
</feature>
<evidence type="ECO:0000256" key="1">
    <source>
        <dbReference type="SAM" id="MobiDB-lite"/>
    </source>
</evidence>
<reference evidence="2" key="1">
    <citation type="submission" date="2020-01" db="EMBL/GenBank/DDBJ databases">
        <title>The Celery Genome Sequence Reveals Sequential Paleo-tetraploidization, Resistance Gene Elimination, Karyotype Evolution, and Functional Innovation in Apiales.</title>
        <authorList>
            <person name="Song X."/>
        </authorList>
    </citation>
    <scope>NUCLEOTIDE SEQUENCE</scope>
    <source>
        <tissue evidence="2">Leaf</tissue>
    </source>
</reference>
<evidence type="ECO:0000313" key="3">
    <source>
        <dbReference type="Proteomes" id="UP000593563"/>
    </source>
</evidence>
<proteinExistence type="predicted"/>
<dbReference type="AlphaFoldDB" id="A0A6L5B9P1"/>
<sequence>MMRSPSNESLPALQRPQYETRSRFGKIAGNGLGPSFYDHKITSCPQEVNVEEIHSHSVKTKDLGSCLAHNSTNMPGVQNSDNLQNTQKSASFMHKDIDFNLQNLRKSPRLSVQNREDKYVFESNEKGLNVDQTPN</sequence>
<keyword evidence="3" id="KW-1185">Reference proteome</keyword>
<name>A0A6L5B9P1_APIGR</name>
<evidence type="ECO:0000313" key="2">
    <source>
        <dbReference type="EMBL" id="KAF1002466.1"/>
    </source>
</evidence>
<dbReference type="EMBL" id="WRXP01001142">
    <property type="protein sequence ID" value="KAF1002466.1"/>
    <property type="molecule type" value="Genomic_DNA"/>
</dbReference>
<organism evidence="2 3">
    <name type="scientific">Apium graveolens</name>
    <name type="common">Celery</name>
    <dbReference type="NCBI Taxonomy" id="4045"/>
    <lineage>
        <taxon>Eukaryota</taxon>
        <taxon>Viridiplantae</taxon>
        <taxon>Streptophyta</taxon>
        <taxon>Embryophyta</taxon>
        <taxon>Tracheophyta</taxon>
        <taxon>Spermatophyta</taxon>
        <taxon>Magnoliopsida</taxon>
        <taxon>eudicotyledons</taxon>
        <taxon>Gunneridae</taxon>
        <taxon>Pentapetalae</taxon>
        <taxon>asterids</taxon>
        <taxon>campanulids</taxon>
        <taxon>Apiales</taxon>
        <taxon>Apiaceae</taxon>
        <taxon>Apioideae</taxon>
        <taxon>apioid superclade</taxon>
        <taxon>Apieae</taxon>
        <taxon>Apium</taxon>
    </lineage>
</organism>